<proteinExistence type="inferred from homology"/>
<dbReference type="InterPro" id="IPR000847">
    <property type="entry name" value="LysR_HTH_N"/>
</dbReference>
<dbReference type="Gene3D" id="1.10.10.10">
    <property type="entry name" value="Winged helix-like DNA-binding domain superfamily/Winged helix DNA-binding domain"/>
    <property type="match status" value="1"/>
</dbReference>
<comment type="similarity">
    <text evidence="1">Belongs to the LysR transcriptional regulatory family.</text>
</comment>
<dbReference type="KEGG" id="aun:AWM73_00100"/>
<dbReference type="Proteomes" id="UP001069145">
    <property type="component" value="Unassembled WGS sequence"/>
</dbReference>
<dbReference type="SUPFAM" id="SSF53850">
    <property type="entry name" value="Periplasmic binding protein-like II"/>
    <property type="match status" value="1"/>
</dbReference>
<dbReference type="Pfam" id="PF03466">
    <property type="entry name" value="LysR_substrate"/>
    <property type="match status" value="1"/>
</dbReference>
<feature type="domain" description="HTH lysR-type" evidence="5">
    <location>
        <begin position="1"/>
        <end position="58"/>
    </location>
</feature>
<evidence type="ECO:0000256" key="1">
    <source>
        <dbReference type="ARBA" id="ARBA00009437"/>
    </source>
</evidence>
<dbReference type="RefSeq" id="WP_060777505.1">
    <property type="nucleotide sequence ID" value="NZ_CAJHLF010000012.1"/>
</dbReference>
<evidence type="ECO:0000256" key="2">
    <source>
        <dbReference type="ARBA" id="ARBA00023015"/>
    </source>
</evidence>
<evidence type="ECO:0000256" key="3">
    <source>
        <dbReference type="ARBA" id="ARBA00023125"/>
    </source>
</evidence>
<dbReference type="Gene3D" id="3.40.190.290">
    <property type="match status" value="1"/>
</dbReference>
<dbReference type="OrthoDB" id="9803735at2"/>
<dbReference type="CDD" id="cd05466">
    <property type="entry name" value="PBP2_LTTR_substrate"/>
    <property type="match status" value="1"/>
</dbReference>
<accession>A0A0X8FD05</accession>
<dbReference type="GeneID" id="35767437"/>
<keyword evidence="3" id="KW-0238">DNA-binding</keyword>
<organism evidence="7 8">
    <name type="scientific">Aerococcus urinae</name>
    <dbReference type="NCBI Taxonomy" id="1376"/>
    <lineage>
        <taxon>Bacteria</taxon>
        <taxon>Bacillati</taxon>
        <taxon>Bacillota</taxon>
        <taxon>Bacilli</taxon>
        <taxon>Lactobacillales</taxon>
        <taxon>Aerococcaceae</taxon>
        <taxon>Aerococcus</taxon>
    </lineage>
</organism>
<dbReference type="InterPro" id="IPR005119">
    <property type="entry name" value="LysR_subst-bd"/>
</dbReference>
<dbReference type="EMBL" id="CP065662">
    <property type="protein sequence ID" value="QPS01673.1"/>
    <property type="molecule type" value="Genomic_DNA"/>
</dbReference>
<dbReference type="GO" id="GO:0003700">
    <property type="term" value="F:DNA-binding transcription factor activity"/>
    <property type="evidence" value="ECO:0007669"/>
    <property type="project" value="InterPro"/>
</dbReference>
<gene>
    <name evidence="7" type="ORF">I6G68_00925</name>
    <name evidence="6" type="ORF">ODY43_05785</name>
</gene>
<dbReference type="AlphaFoldDB" id="A0A0X8FD05"/>
<protein>
    <submittedName>
        <fullName evidence="7">LysR family transcriptional regulator</fullName>
    </submittedName>
</protein>
<keyword evidence="9" id="KW-1185">Reference proteome</keyword>
<dbReference type="Pfam" id="PF00126">
    <property type="entry name" value="HTH_1"/>
    <property type="match status" value="1"/>
</dbReference>
<keyword evidence="4" id="KW-0804">Transcription</keyword>
<dbReference type="PANTHER" id="PTHR30346:SF0">
    <property type="entry name" value="HCA OPERON TRANSCRIPTIONAL ACTIVATOR HCAR"/>
    <property type="match status" value="1"/>
</dbReference>
<evidence type="ECO:0000313" key="7">
    <source>
        <dbReference type="EMBL" id="QPS01673.1"/>
    </source>
</evidence>
<sequence>MNFQKLKYAVVVANSGSFREASRRLYMAQSSLSTAIKELEEEYQIQIFERTKRGVFITNEGSEFLSYAEDILSQVETLENRYLEDNERRLFSVSGQHYDFACEAFSQLIAEESGNGWDFRFLETSTSQVLEDVKRSYSELGLLYINDKNQRVIEQYLNRYELVFHKLGNFYPHAFVGTKHPLADRDQVSLEELSQYPVIKFEQSRGSSMQFTEESLEPDFEGQEVVYASDRATVINVLANTQAYLIGSGLVTSPFADLERIIPIEGHDDKANKIGYIEARYRKTSPFAKRYIALLENMVNS</sequence>
<dbReference type="SUPFAM" id="SSF46785">
    <property type="entry name" value="Winged helix' DNA-binding domain"/>
    <property type="match status" value="1"/>
</dbReference>
<name>A0A0X8FD05_9LACT</name>
<reference evidence="6" key="2">
    <citation type="submission" date="2022-09" db="EMBL/GenBank/DDBJ databases">
        <title>Aerococcus urinae taxonomy study.</title>
        <authorList>
            <person name="Christensen J."/>
            <person name="Senneby E."/>
        </authorList>
    </citation>
    <scope>NUCLEOTIDE SEQUENCE</scope>
    <source>
        <strain evidence="6">NLD-066-U95</strain>
    </source>
</reference>
<dbReference type="PRINTS" id="PR00039">
    <property type="entry name" value="HTHLYSR"/>
</dbReference>
<dbReference type="GO" id="GO:0003677">
    <property type="term" value="F:DNA binding"/>
    <property type="evidence" value="ECO:0007669"/>
    <property type="project" value="UniProtKB-KW"/>
</dbReference>
<evidence type="ECO:0000259" key="5">
    <source>
        <dbReference type="PROSITE" id="PS50931"/>
    </source>
</evidence>
<dbReference type="Proteomes" id="UP000594771">
    <property type="component" value="Chromosome"/>
</dbReference>
<dbReference type="InterPro" id="IPR036390">
    <property type="entry name" value="WH_DNA-bd_sf"/>
</dbReference>
<evidence type="ECO:0000256" key="4">
    <source>
        <dbReference type="ARBA" id="ARBA00023163"/>
    </source>
</evidence>
<dbReference type="InterPro" id="IPR036388">
    <property type="entry name" value="WH-like_DNA-bd_sf"/>
</dbReference>
<dbReference type="GO" id="GO:0032993">
    <property type="term" value="C:protein-DNA complex"/>
    <property type="evidence" value="ECO:0007669"/>
    <property type="project" value="TreeGrafter"/>
</dbReference>
<dbReference type="EMBL" id="JAOTML010000005">
    <property type="protein sequence ID" value="MCY3053497.1"/>
    <property type="molecule type" value="Genomic_DNA"/>
</dbReference>
<reference evidence="7 8" key="1">
    <citation type="submission" date="2020-12" db="EMBL/GenBank/DDBJ databases">
        <title>FDA dAtabase for Regulatory Grade micrObial Sequences (FDA-ARGOS): Supporting development and validation of Infectious Disease Dx tests.</title>
        <authorList>
            <person name="Sproer C."/>
            <person name="Gronow S."/>
            <person name="Severitt S."/>
            <person name="Schroder I."/>
            <person name="Tallon L."/>
            <person name="Sadzewicz L."/>
            <person name="Zhao X."/>
            <person name="Boylan J."/>
            <person name="Ott S."/>
            <person name="Bowen H."/>
            <person name="Vavikolanu K."/>
            <person name="Mehta A."/>
            <person name="Aluvathingal J."/>
            <person name="Nadendla S."/>
            <person name="Lowell S."/>
            <person name="Myers T."/>
            <person name="Yan Y."/>
            <person name="Sichtig H."/>
        </authorList>
    </citation>
    <scope>NUCLEOTIDE SEQUENCE [LARGE SCALE GENOMIC DNA]</scope>
    <source>
        <strain evidence="7 8">FDAARGOS_911</strain>
    </source>
</reference>
<evidence type="ECO:0000313" key="6">
    <source>
        <dbReference type="EMBL" id="MCY3053497.1"/>
    </source>
</evidence>
<evidence type="ECO:0000313" key="9">
    <source>
        <dbReference type="Proteomes" id="UP001069145"/>
    </source>
</evidence>
<dbReference type="PROSITE" id="PS50931">
    <property type="entry name" value="HTH_LYSR"/>
    <property type="match status" value="1"/>
</dbReference>
<evidence type="ECO:0000313" key="8">
    <source>
        <dbReference type="Proteomes" id="UP000594771"/>
    </source>
</evidence>
<dbReference type="FunFam" id="1.10.10.10:FF:000001">
    <property type="entry name" value="LysR family transcriptional regulator"/>
    <property type="match status" value="1"/>
</dbReference>
<keyword evidence="2" id="KW-0805">Transcription regulation</keyword>
<dbReference type="PANTHER" id="PTHR30346">
    <property type="entry name" value="TRANSCRIPTIONAL DUAL REGULATOR HCAR-RELATED"/>
    <property type="match status" value="1"/>
</dbReference>